<evidence type="ECO:0000313" key="1">
    <source>
        <dbReference type="EMBL" id="GFC95013.1"/>
    </source>
</evidence>
<dbReference type="EMBL" id="BKCJ011151968">
    <property type="protein sequence ID" value="GFC95013.1"/>
    <property type="molecule type" value="Genomic_DNA"/>
</dbReference>
<comment type="caution">
    <text evidence="1">The sequence shown here is derived from an EMBL/GenBank/DDBJ whole genome shotgun (WGS) entry which is preliminary data.</text>
</comment>
<organism evidence="1">
    <name type="scientific">Tanacetum cinerariifolium</name>
    <name type="common">Dalmatian daisy</name>
    <name type="synonym">Chrysanthemum cinerariifolium</name>
    <dbReference type="NCBI Taxonomy" id="118510"/>
    <lineage>
        <taxon>Eukaryota</taxon>
        <taxon>Viridiplantae</taxon>
        <taxon>Streptophyta</taxon>
        <taxon>Embryophyta</taxon>
        <taxon>Tracheophyta</taxon>
        <taxon>Spermatophyta</taxon>
        <taxon>Magnoliopsida</taxon>
        <taxon>eudicotyledons</taxon>
        <taxon>Gunneridae</taxon>
        <taxon>Pentapetalae</taxon>
        <taxon>asterids</taxon>
        <taxon>campanulids</taxon>
        <taxon>Asterales</taxon>
        <taxon>Asteraceae</taxon>
        <taxon>Asteroideae</taxon>
        <taxon>Anthemideae</taxon>
        <taxon>Anthemidinae</taxon>
        <taxon>Tanacetum</taxon>
    </lineage>
</organism>
<protein>
    <submittedName>
        <fullName evidence="1">Uncharacterized protein</fullName>
    </submittedName>
</protein>
<dbReference type="AlphaFoldDB" id="A0A699SCW2"/>
<proteinExistence type="predicted"/>
<gene>
    <name evidence="1" type="ORF">Tci_866983</name>
</gene>
<sequence length="102" mass="11366">MQQPQQLRKVRIQAQAPASRTAHLQPILDFLKAQGNLPAGVDAWTHDREGLETYTFARPFDLAAIQAQFEFPPTIELHAKGLYDKGNFATITYNTWSGANPG</sequence>
<name>A0A699SCW2_TANCI</name>
<accession>A0A699SCW2</accession>
<reference evidence="1" key="1">
    <citation type="journal article" date="2019" name="Sci. Rep.">
        <title>Draft genome of Tanacetum cinerariifolium, the natural source of mosquito coil.</title>
        <authorList>
            <person name="Yamashiro T."/>
            <person name="Shiraishi A."/>
            <person name="Satake H."/>
            <person name="Nakayama K."/>
        </authorList>
    </citation>
    <scope>NUCLEOTIDE SEQUENCE</scope>
</reference>